<reference evidence="3 4" key="1">
    <citation type="submission" date="2023-05" db="EMBL/GenBank/DDBJ databases">
        <title>B98-5 Cell Line De Novo Hybrid Assembly: An Optical Mapping Approach.</title>
        <authorList>
            <person name="Kananen K."/>
            <person name="Auerbach J.A."/>
            <person name="Kautto E."/>
            <person name="Blachly J.S."/>
        </authorList>
    </citation>
    <scope>NUCLEOTIDE SEQUENCE [LARGE SCALE GENOMIC DNA]</scope>
    <source>
        <strain evidence="3">B95-8</strain>
        <tissue evidence="3">Cell line</tissue>
    </source>
</reference>
<evidence type="ECO:0000259" key="2">
    <source>
        <dbReference type="PROSITE" id="PS50181"/>
    </source>
</evidence>
<feature type="domain" description="F-box" evidence="2">
    <location>
        <begin position="32"/>
        <end position="81"/>
    </location>
</feature>
<dbReference type="Gene3D" id="1.20.1280.50">
    <property type="match status" value="1"/>
</dbReference>
<feature type="region of interest" description="Disordered" evidence="1">
    <location>
        <begin position="1"/>
        <end position="35"/>
    </location>
</feature>
<dbReference type="InterPro" id="IPR001810">
    <property type="entry name" value="F-box_dom"/>
</dbReference>
<sequence>MAAPAPGAGAASGGAGCSGSGAGAGAGAGSGSGAGGRLPSRVLELVFSYLELSELRSCALVCKHWYRCLHGDENSEVWRSLCARSLAEEALRTDILCNLPSYKAKFRSSAPFSVFFI</sequence>
<feature type="compositionally biased region" description="Gly residues" evidence="1">
    <location>
        <begin position="10"/>
        <end position="35"/>
    </location>
</feature>
<comment type="caution">
    <text evidence="3">The sequence shown here is derived from an EMBL/GenBank/DDBJ whole genome shotgun (WGS) entry which is preliminary data.</text>
</comment>
<dbReference type="SMART" id="SM00256">
    <property type="entry name" value="FBOX"/>
    <property type="match status" value="1"/>
</dbReference>
<keyword evidence="4" id="KW-1185">Reference proteome</keyword>
<gene>
    <name evidence="3" type="primary">FBXO45</name>
    <name evidence="3" type="ORF">P7K49_030227</name>
</gene>
<evidence type="ECO:0000313" key="3">
    <source>
        <dbReference type="EMBL" id="KAK2090943.1"/>
    </source>
</evidence>
<dbReference type="Pfam" id="PF12937">
    <property type="entry name" value="F-box-like"/>
    <property type="match status" value="1"/>
</dbReference>
<protein>
    <submittedName>
        <fullName evidence="3">F-box/SPRY domain-containing protein 1</fullName>
    </submittedName>
</protein>
<accession>A0ABQ9U1K6</accession>
<dbReference type="Proteomes" id="UP001266305">
    <property type="component" value="Unassembled WGS sequence"/>
</dbReference>
<dbReference type="EMBL" id="JASSZA010000016">
    <property type="protein sequence ID" value="KAK2090943.1"/>
    <property type="molecule type" value="Genomic_DNA"/>
</dbReference>
<dbReference type="CDD" id="cd22111">
    <property type="entry name" value="F-box_FBXO45"/>
    <property type="match status" value="1"/>
</dbReference>
<dbReference type="InterPro" id="IPR036047">
    <property type="entry name" value="F-box-like_dom_sf"/>
</dbReference>
<evidence type="ECO:0000256" key="1">
    <source>
        <dbReference type="SAM" id="MobiDB-lite"/>
    </source>
</evidence>
<organism evidence="3 4">
    <name type="scientific">Saguinus oedipus</name>
    <name type="common">Cotton-top tamarin</name>
    <name type="synonym">Oedipomidas oedipus</name>
    <dbReference type="NCBI Taxonomy" id="9490"/>
    <lineage>
        <taxon>Eukaryota</taxon>
        <taxon>Metazoa</taxon>
        <taxon>Chordata</taxon>
        <taxon>Craniata</taxon>
        <taxon>Vertebrata</taxon>
        <taxon>Euteleostomi</taxon>
        <taxon>Mammalia</taxon>
        <taxon>Eutheria</taxon>
        <taxon>Euarchontoglires</taxon>
        <taxon>Primates</taxon>
        <taxon>Haplorrhini</taxon>
        <taxon>Platyrrhini</taxon>
        <taxon>Cebidae</taxon>
        <taxon>Callitrichinae</taxon>
        <taxon>Saguinus</taxon>
    </lineage>
</organism>
<name>A0ABQ9U1K6_SAGOE</name>
<evidence type="ECO:0000313" key="4">
    <source>
        <dbReference type="Proteomes" id="UP001266305"/>
    </source>
</evidence>
<dbReference type="SUPFAM" id="SSF81383">
    <property type="entry name" value="F-box domain"/>
    <property type="match status" value="1"/>
</dbReference>
<dbReference type="PROSITE" id="PS50181">
    <property type="entry name" value="FBOX"/>
    <property type="match status" value="1"/>
</dbReference>
<proteinExistence type="predicted"/>